<proteinExistence type="predicted"/>
<evidence type="ECO:0000313" key="3">
    <source>
        <dbReference type="Proteomes" id="UP001469553"/>
    </source>
</evidence>
<dbReference type="EMBL" id="JAHRIP010078664">
    <property type="protein sequence ID" value="MEQ2312318.1"/>
    <property type="molecule type" value="Genomic_DNA"/>
</dbReference>
<feature type="compositionally biased region" description="Pro residues" evidence="1">
    <location>
        <begin position="128"/>
        <end position="144"/>
    </location>
</feature>
<accession>A0ABV1A4D9</accession>
<protein>
    <submittedName>
        <fullName evidence="2">Uncharacterized protein</fullName>
    </submittedName>
</protein>
<name>A0ABV1A4D9_9TELE</name>
<reference evidence="2 3" key="1">
    <citation type="submission" date="2021-06" db="EMBL/GenBank/DDBJ databases">
        <authorList>
            <person name="Palmer J.M."/>
        </authorList>
    </citation>
    <scope>NUCLEOTIDE SEQUENCE [LARGE SCALE GENOMIC DNA]</scope>
    <source>
        <strain evidence="2 3">AS_MEX2019</strain>
        <tissue evidence="2">Muscle</tissue>
    </source>
</reference>
<dbReference type="Proteomes" id="UP001469553">
    <property type="component" value="Unassembled WGS sequence"/>
</dbReference>
<dbReference type="PRINTS" id="PR01217">
    <property type="entry name" value="PRICHEXTENSN"/>
</dbReference>
<evidence type="ECO:0000256" key="1">
    <source>
        <dbReference type="SAM" id="MobiDB-lite"/>
    </source>
</evidence>
<keyword evidence="3" id="KW-1185">Reference proteome</keyword>
<sequence>MPHRPTHLTTNHSPAPGQGQEPQKEALKEGHHSTPRTRHPANTTPKPWRSTRMPATHPPARHGTPHHTTQTGQPLHQSEATSQSTLHTARPRPPRRSPTPPQPTDLAPKPGTEIQGNPNNPERAEEPAPSPDNPQDPNFNPSPDPDQKDRSLSWPPTPDGKQQTRA</sequence>
<gene>
    <name evidence="2" type="ORF">AMECASPLE_029688</name>
</gene>
<feature type="compositionally biased region" description="Low complexity" evidence="1">
    <location>
        <begin position="66"/>
        <end position="77"/>
    </location>
</feature>
<comment type="caution">
    <text evidence="2">The sequence shown here is derived from an EMBL/GenBank/DDBJ whole genome shotgun (WGS) entry which is preliminary data.</text>
</comment>
<feature type="compositionally biased region" description="Polar residues" evidence="1">
    <location>
        <begin position="78"/>
        <end position="87"/>
    </location>
</feature>
<feature type="region of interest" description="Disordered" evidence="1">
    <location>
        <begin position="1"/>
        <end position="166"/>
    </location>
</feature>
<organism evidence="2 3">
    <name type="scientific">Ameca splendens</name>
    <dbReference type="NCBI Taxonomy" id="208324"/>
    <lineage>
        <taxon>Eukaryota</taxon>
        <taxon>Metazoa</taxon>
        <taxon>Chordata</taxon>
        <taxon>Craniata</taxon>
        <taxon>Vertebrata</taxon>
        <taxon>Euteleostomi</taxon>
        <taxon>Actinopterygii</taxon>
        <taxon>Neopterygii</taxon>
        <taxon>Teleostei</taxon>
        <taxon>Neoteleostei</taxon>
        <taxon>Acanthomorphata</taxon>
        <taxon>Ovalentaria</taxon>
        <taxon>Atherinomorphae</taxon>
        <taxon>Cyprinodontiformes</taxon>
        <taxon>Goodeidae</taxon>
        <taxon>Ameca</taxon>
    </lineage>
</organism>
<feature type="compositionally biased region" description="Basic and acidic residues" evidence="1">
    <location>
        <begin position="22"/>
        <end position="32"/>
    </location>
</feature>
<evidence type="ECO:0000313" key="2">
    <source>
        <dbReference type="EMBL" id="MEQ2312318.1"/>
    </source>
</evidence>